<evidence type="ECO:0000259" key="3">
    <source>
        <dbReference type="SMART" id="SM00014"/>
    </source>
</evidence>
<organism evidence="4 5">
    <name type="scientific">Halostreptopolyspora alba</name>
    <dbReference type="NCBI Taxonomy" id="2487137"/>
    <lineage>
        <taxon>Bacteria</taxon>
        <taxon>Bacillati</taxon>
        <taxon>Actinomycetota</taxon>
        <taxon>Actinomycetes</taxon>
        <taxon>Streptosporangiales</taxon>
        <taxon>Nocardiopsidaceae</taxon>
        <taxon>Halostreptopolyspora</taxon>
    </lineage>
</organism>
<dbReference type="SUPFAM" id="SSF48317">
    <property type="entry name" value="Acid phosphatase/Vanadium-dependent haloperoxidase"/>
    <property type="match status" value="1"/>
</dbReference>
<reference evidence="4 5" key="1">
    <citation type="submission" date="2018-11" db="EMBL/GenBank/DDBJ databases">
        <title>The genome draft of YIM 96095.</title>
        <authorList>
            <person name="Tang S.-K."/>
            <person name="Chunyu W.-X."/>
            <person name="Feng Y.-Z."/>
        </authorList>
    </citation>
    <scope>NUCLEOTIDE SEQUENCE [LARGE SCALE GENOMIC DNA]</scope>
    <source>
        <strain evidence="4 5">YIM 96095</strain>
    </source>
</reference>
<dbReference type="OrthoDB" id="5289372at2"/>
<feature type="region of interest" description="Disordered" evidence="1">
    <location>
        <begin position="1"/>
        <end position="25"/>
    </location>
</feature>
<evidence type="ECO:0000256" key="1">
    <source>
        <dbReference type="SAM" id="MobiDB-lite"/>
    </source>
</evidence>
<protein>
    <submittedName>
        <fullName evidence="4">Phosphatase PAP2 family protein</fullName>
    </submittedName>
</protein>
<dbReference type="CDD" id="cd03392">
    <property type="entry name" value="PAP2_like_2"/>
    <property type="match status" value="1"/>
</dbReference>
<dbReference type="Proteomes" id="UP000269198">
    <property type="component" value="Unassembled WGS sequence"/>
</dbReference>
<evidence type="ECO:0000313" key="5">
    <source>
        <dbReference type="Proteomes" id="UP000269198"/>
    </source>
</evidence>
<dbReference type="InterPro" id="IPR000326">
    <property type="entry name" value="PAP2/HPO"/>
</dbReference>
<feature type="transmembrane region" description="Helical" evidence="2">
    <location>
        <begin position="186"/>
        <end position="207"/>
    </location>
</feature>
<feature type="transmembrane region" description="Helical" evidence="2">
    <location>
        <begin position="116"/>
        <end position="137"/>
    </location>
</feature>
<sequence>MISVSTPDPDRTDAANRGRAHPNATPLPARRRALTVVMAVAAAPVLTLWALVVAQWDPLVSLDREIATSLYAFMRPLPEAAHLTEVWTETFGTWSMRVVSLLAACWLLLRRWISAAAWAATTVFLANLFGLFLKLTVDRSRPEFADPIGTGVGPSFPSGHALMAVVGTGIVLFATLPLLRGRARPLAWGVAVVIVLSTALSRPLLAVHWTSDIVAGVSLGVFTLAGTLLLWSFLPPIARRWDRPANTSAVRA</sequence>
<proteinExistence type="predicted"/>
<comment type="caution">
    <text evidence="4">The sequence shown here is derived from an EMBL/GenBank/DDBJ whole genome shotgun (WGS) entry which is preliminary data.</text>
</comment>
<dbReference type="AlphaFoldDB" id="A0A3N0E2J8"/>
<dbReference type="SMART" id="SM00014">
    <property type="entry name" value="acidPPc"/>
    <property type="match status" value="1"/>
</dbReference>
<keyword evidence="5" id="KW-1185">Reference proteome</keyword>
<gene>
    <name evidence="4" type="ORF">EFW17_20805</name>
</gene>
<dbReference type="RefSeq" id="WP_123203105.1">
    <property type="nucleotide sequence ID" value="NZ_RJMB01000027.1"/>
</dbReference>
<keyword evidence="2" id="KW-1133">Transmembrane helix</keyword>
<name>A0A3N0E2J8_9ACTN</name>
<keyword evidence="2" id="KW-0472">Membrane</keyword>
<evidence type="ECO:0000256" key="2">
    <source>
        <dbReference type="SAM" id="Phobius"/>
    </source>
</evidence>
<feature type="transmembrane region" description="Helical" evidence="2">
    <location>
        <begin position="91"/>
        <end position="109"/>
    </location>
</feature>
<dbReference type="Pfam" id="PF01569">
    <property type="entry name" value="PAP2"/>
    <property type="match status" value="1"/>
</dbReference>
<feature type="transmembrane region" description="Helical" evidence="2">
    <location>
        <begin position="157"/>
        <end position="179"/>
    </location>
</feature>
<dbReference type="PANTHER" id="PTHR14969">
    <property type="entry name" value="SPHINGOSINE-1-PHOSPHATE PHOSPHOHYDROLASE"/>
    <property type="match status" value="1"/>
</dbReference>
<dbReference type="EMBL" id="RJMB01000027">
    <property type="protein sequence ID" value="RNL82045.1"/>
    <property type="molecule type" value="Genomic_DNA"/>
</dbReference>
<dbReference type="Gene3D" id="1.20.144.10">
    <property type="entry name" value="Phosphatidic acid phosphatase type 2/haloperoxidase"/>
    <property type="match status" value="1"/>
</dbReference>
<feature type="transmembrane region" description="Helical" evidence="2">
    <location>
        <begin position="213"/>
        <end position="234"/>
    </location>
</feature>
<keyword evidence="2" id="KW-0812">Transmembrane</keyword>
<accession>A0A3N0E2J8</accession>
<evidence type="ECO:0000313" key="4">
    <source>
        <dbReference type="EMBL" id="RNL82045.1"/>
    </source>
</evidence>
<feature type="transmembrane region" description="Helical" evidence="2">
    <location>
        <begin position="33"/>
        <end position="54"/>
    </location>
</feature>
<dbReference type="PANTHER" id="PTHR14969:SF13">
    <property type="entry name" value="AT30094P"/>
    <property type="match status" value="1"/>
</dbReference>
<dbReference type="InterPro" id="IPR036938">
    <property type="entry name" value="PAP2/HPO_sf"/>
</dbReference>
<feature type="domain" description="Phosphatidic acid phosphatase type 2/haloperoxidase" evidence="3">
    <location>
        <begin position="116"/>
        <end position="228"/>
    </location>
</feature>